<evidence type="ECO:0000256" key="8">
    <source>
        <dbReference type="ARBA" id="ARBA00022839"/>
    </source>
</evidence>
<dbReference type="EMBL" id="BSDR01000001">
    <property type="protein sequence ID" value="GLI34303.1"/>
    <property type="molecule type" value="Genomic_DNA"/>
</dbReference>
<evidence type="ECO:0000256" key="7">
    <source>
        <dbReference type="ARBA" id="ARBA00022801"/>
    </source>
</evidence>
<evidence type="ECO:0000256" key="10">
    <source>
        <dbReference type="ARBA" id="ARBA00023118"/>
    </source>
</evidence>
<dbReference type="GO" id="GO:0004527">
    <property type="term" value="F:exonuclease activity"/>
    <property type="evidence" value="ECO:0007669"/>
    <property type="project" value="UniProtKB-KW"/>
</dbReference>
<reference evidence="13" key="1">
    <citation type="submission" date="2022-12" db="EMBL/GenBank/DDBJ databases">
        <title>Reference genome sequencing for broad-spectrum identification of bacterial and archaeal isolates by mass spectrometry.</title>
        <authorList>
            <person name="Sekiguchi Y."/>
            <person name="Tourlousse D.M."/>
        </authorList>
    </citation>
    <scope>NUCLEOTIDE SEQUENCE</scope>
    <source>
        <strain evidence="13">ASRB1</strain>
    </source>
</reference>
<keyword evidence="8" id="KW-0269">Exonuclease</keyword>
<protein>
    <recommendedName>
        <fullName evidence="2">CRISPR system single-strand-specific deoxyribonuclease Cas10/Csm1 (subtype III-A)</fullName>
    </recommendedName>
    <alternativeName>
        <fullName evidence="11">Cyclic oligoadenylate synthase</fullName>
    </alternativeName>
</protein>
<evidence type="ECO:0000256" key="3">
    <source>
        <dbReference type="ARBA" id="ARBA00022679"/>
    </source>
</evidence>
<dbReference type="AlphaFoldDB" id="A0A9W6D2Y0"/>
<evidence type="ECO:0000256" key="9">
    <source>
        <dbReference type="ARBA" id="ARBA00022840"/>
    </source>
</evidence>
<dbReference type="GO" id="GO:0004519">
    <property type="term" value="F:endonuclease activity"/>
    <property type="evidence" value="ECO:0007669"/>
    <property type="project" value="UniProtKB-KW"/>
</dbReference>
<keyword evidence="9" id="KW-0067">ATP-binding</keyword>
<dbReference type="PANTHER" id="PTHR36528:SF1">
    <property type="entry name" value="CRISPR SYSTEM SINGLE-STRAND-SPECIFIC DEOXYRIBONUCLEASE CAS10_CSM1 (SUBTYPE III-A)"/>
    <property type="match status" value="1"/>
</dbReference>
<accession>A0A9W6D2Y0</accession>
<dbReference type="PANTHER" id="PTHR36528">
    <property type="entry name" value="CRISPR SYSTEM SINGLE-STRAND-SPECIFIC DEOXYRIBONUCLEASE CAS10/CSM1 (SUBTYPE III-A)"/>
    <property type="match status" value="1"/>
</dbReference>
<name>A0A9W6D2Y0_9BACT</name>
<dbReference type="Gene3D" id="3.30.70.270">
    <property type="match status" value="1"/>
</dbReference>
<keyword evidence="6" id="KW-0255">Endonuclease</keyword>
<evidence type="ECO:0000256" key="4">
    <source>
        <dbReference type="ARBA" id="ARBA00022722"/>
    </source>
</evidence>
<organism evidence="13 14">
    <name type="scientific">Desulforhabdus amnigena</name>
    <dbReference type="NCBI Taxonomy" id="40218"/>
    <lineage>
        <taxon>Bacteria</taxon>
        <taxon>Pseudomonadati</taxon>
        <taxon>Thermodesulfobacteriota</taxon>
        <taxon>Syntrophobacteria</taxon>
        <taxon>Syntrophobacterales</taxon>
        <taxon>Syntrophobacteraceae</taxon>
        <taxon>Desulforhabdus</taxon>
    </lineage>
</organism>
<dbReference type="Proteomes" id="UP001144372">
    <property type="component" value="Unassembled WGS sequence"/>
</dbReference>
<keyword evidence="10" id="KW-0051">Antiviral defense</keyword>
<dbReference type="GO" id="GO:0005524">
    <property type="term" value="F:ATP binding"/>
    <property type="evidence" value="ECO:0007669"/>
    <property type="project" value="UniProtKB-KW"/>
</dbReference>
<keyword evidence="5" id="KW-0547">Nucleotide-binding</keyword>
<dbReference type="RefSeq" id="WP_281793559.1">
    <property type="nucleotide sequence ID" value="NZ_BSDR01000001.1"/>
</dbReference>
<evidence type="ECO:0000256" key="11">
    <source>
        <dbReference type="ARBA" id="ARBA00032922"/>
    </source>
</evidence>
<evidence type="ECO:0000256" key="2">
    <source>
        <dbReference type="ARBA" id="ARBA00014333"/>
    </source>
</evidence>
<dbReference type="InterPro" id="IPR043128">
    <property type="entry name" value="Rev_trsase/Diguanyl_cyclase"/>
</dbReference>
<dbReference type="InterPro" id="IPR000160">
    <property type="entry name" value="GGDEF_dom"/>
</dbReference>
<evidence type="ECO:0000256" key="6">
    <source>
        <dbReference type="ARBA" id="ARBA00022759"/>
    </source>
</evidence>
<dbReference type="GO" id="GO:0016740">
    <property type="term" value="F:transferase activity"/>
    <property type="evidence" value="ECO:0007669"/>
    <property type="project" value="UniProtKB-KW"/>
</dbReference>
<keyword evidence="4" id="KW-0540">Nuclease</keyword>
<comment type="caution">
    <text evidence="13">The sequence shown here is derived from an EMBL/GenBank/DDBJ whole genome shotgun (WGS) entry which is preliminary data.</text>
</comment>
<comment type="similarity">
    <text evidence="1">Belongs to the CRISPR-associated Cas10/Csm1 family.</text>
</comment>
<evidence type="ECO:0000256" key="1">
    <source>
        <dbReference type="ARBA" id="ARBA00005700"/>
    </source>
</evidence>
<dbReference type="InterPro" id="IPR013408">
    <property type="entry name" value="Cas10/Csm1"/>
</dbReference>
<evidence type="ECO:0000256" key="5">
    <source>
        <dbReference type="ARBA" id="ARBA00022741"/>
    </source>
</evidence>
<dbReference type="InterPro" id="IPR052117">
    <property type="entry name" value="Cas10/Csm1_subtype-III-A"/>
</dbReference>
<dbReference type="Pfam" id="PF22335">
    <property type="entry name" value="Cas10-Cmr2_palm2"/>
    <property type="match status" value="1"/>
</dbReference>
<keyword evidence="7" id="KW-0378">Hydrolase</keyword>
<evidence type="ECO:0000259" key="12">
    <source>
        <dbReference type="PROSITE" id="PS50887"/>
    </source>
</evidence>
<sequence>MKNYHYCYPLAKVSPTSIFPIIRRATQDGNQQKNDKEEYRALFQEFVEALGQLKHREENLELWLEHFDSLLMIFASHVPAARAGHVIPDVSLYDHLRSTSALATALYLYHLAKGNMEIASIRDEEPKKFLLIAGDFYGIQNFIFADSGEAGSHRSKILRGRSFAVSLFSELAADMVCREVGMPTTAMVFNAAGKFVLLAPNLDSVRRAVDRVESRVNDWLIKVSLGESALGMIGVEASAGDFVGGRFAELWERLGSSMEERKFRKVDMDRYGGVVDGYLDAFNNDLARPLCPFCGKRPSHPSAENSPLIGGDGSACAICRDHIFLGTHLVKKARLAVTTPGASLKSGTLKLLEPVYGAYQVCFVDGGLNDLARRGQLLKYWDISCDPSGDVAKDVTARFINGYVPVYTDRDRYDDRFLAGRRSEKKKEELIEQMEPGIPKTFAHLACKALRMPEIQDDGYTGVEALGVLKADVDQLGLLMACGIKEEHYTLSRLATLSRQLHWYFAVYLPYLLATDERFQDVYTVFAGGDDLFLIGPWNRMITLAEVLRSTFEEYTCSNPEIHFSAGITLHKPHTPLDRLAEKSEEALKQAKDGRNRITLFGETAEWKDFLALQTIKETLIRWKAEGLVNNAMLYRLNDFIRMIEGEQRIRKQKEIAVREMECLKWYALFHYMAERNVGRGLQKEEKKRALEEFSQCMVWLKDYGATFKMALWDVLYHQRRVG</sequence>
<dbReference type="InterPro" id="IPR054767">
    <property type="entry name" value="Cas10-Cmr2_palm2"/>
</dbReference>
<evidence type="ECO:0000313" key="14">
    <source>
        <dbReference type="Proteomes" id="UP001144372"/>
    </source>
</evidence>
<dbReference type="PROSITE" id="PS50887">
    <property type="entry name" value="GGDEF"/>
    <property type="match status" value="1"/>
</dbReference>
<evidence type="ECO:0000313" key="13">
    <source>
        <dbReference type="EMBL" id="GLI34303.1"/>
    </source>
</evidence>
<dbReference type="GO" id="GO:0051607">
    <property type="term" value="P:defense response to virus"/>
    <property type="evidence" value="ECO:0007669"/>
    <property type="project" value="UniProtKB-KW"/>
</dbReference>
<dbReference type="InterPro" id="IPR041062">
    <property type="entry name" value="Csm1_B"/>
</dbReference>
<keyword evidence="14" id="KW-1185">Reference proteome</keyword>
<proteinExistence type="inferred from homology"/>
<feature type="domain" description="GGDEF" evidence="12">
    <location>
        <begin position="464"/>
        <end position="603"/>
    </location>
</feature>
<keyword evidence="3" id="KW-0808">Transferase</keyword>
<dbReference type="Pfam" id="PF18211">
    <property type="entry name" value="Csm1_B"/>
    <property type="match status" value="1"/>
</dbReference>
<gene>
    <name evidence="13" type="primary">csm1_2</name>
    <name evidence="13" type="ORF">DAMNIGENAA_17360</name>
</gene>
<dbReference type="NCBIfam" id="TIGR02578">
    <property type="entry name" value="cas_TM1811_Csm1"/>
    <property type="match status" value="1"/>
</dbReference>